<keyword evidence="2" id="KW-0805">Transcription regulation</keyword>
<dbReference type="Proteomes" id="UP000219602">
    <property type="component" value="Chromosome 12"/>
</dbReference>
<dbReference type="Gene3D" id="1.20.5.170">
    <property type="match status" value="1"/>
</dbReference>
<evidence type="ECO:0000256" key="1">
    <source>
        <dbReference type="ARBA" id="ARBA00004123"/>
    </source>
</evidence>
<dbReference type="STRING" id="327505.A0A2H3GKP1"/>
<dbReference type="InterPro" id="IPR046347">
    <property type="entry name" value="bZIP_sf"/>
</dbReference>
<protein>
    <recommendedName>
        <fullName evidence="7">BZIP domain-containing protein</fullName>
    </recommendedName>
</protein>
<dbReference type="GO" id="GO:0003677">
    <property type="term" value="F:DNA binding"/>
    <property type="evidence" value="ECO:0007669"/>
    <property type="project" value="UniProtKB-KW"/>
</dbReference>
<accession>A0A2H3GKP1</accession>
<dbReference type="PROSITE" id="PS50217">
    <property type="entry name" value="BZIP"/>
    <property type="match status" value="1"/>
</dbReference>
<reference evidence="8 9" key="1">
    <citation type="journal article" date="2016" name="Environ. Microbiol.">
        <title>Effector profiles distinguish formae speciales of Fusarium oxysporum.</title>
        <authorList>
            <person name="van Dam P."/>
            <person name="Fokkens L."/>
            <person name="Schmidt S.M."/>
            <person name="Linmans J.H."/>
            <person name="Kistler H.C."/>
            <person name="Ma L.J."/>
            <person name="Rep M."/>
        </authorList>
    </citation>
    <scope>NUCLEOTIDE SEQUENCE [LARGE SCALE GENOMIC DNA]</scope>
    <source>
        <strain evidence="8 9">Forc016</strain>
    </source>
</reference>
<dbReference type="CDD" id="cd14687">
    <property type="entry name" value="bZIP_ATF2"/>
    <property type="match status" value="1"/>
</dbReference>
<dbReference type="EMBL" id="MABQ02000010">
    <property type="protein sequence ID" value="PCD25529.1"/>
    <property type="molecule type" value="Genomic_DNA"/>
</dbReference>
<dbReference type="InterPro" id="IPR004827">
    <property type="entry name" value="bZIP"/>
</dbReference>
<evidence type="ECO:0000256" key="4">
    <source>
        <dbReference type="ARBA" id="ARBA00023163"/>
    </source>
</evidence>
<gene>
    <name evidence="8" type="ORF">AU210_014632</name>
</gene>
<reference evidence="8 9" key="2">
    <citation type="journal article" date="2017" name="Sci. Rep.">
        <title>A mobile pathogenicity chromosome in Fusarium oxysporum for infection of multiple cucurbit species.</title>
        <authorList>
            <person name="van Dam P."/>
            <person name="Fokkens L."/>
            <person name="Ayukawa Y."/>
            <person name="van der Gragt M."/>
            <person name="Ter Horst A."/>
            <person name="Brankovics B."/>
            <person name="Houterman P.M."/>
            <person name="Arie T."/>
            <person name="Rep M."/>
        </authorList>
    </citation>
    <scope>NUCLEOTIDE SEQUENCE [LARGE SCALE GENOMIC DNA]</scope>
    <source>
        <strain evidence="8 9">Forc016</strain>
    </source>
</reference>
<evidence type="ECO:0000256" key="6">
    <source>
        <dbReference type="SAM" id="MobiDB-lite"/>
    </source>
</evidence>
<dbReference type="PANTHER" id="PTHR19304">
    <property type="entry name" value="CYCLIC-AMP RESPONSE ELEMENT BINDING PROTEIN"/>
    <property type="match status" value="1"/>
</dbReference>
<evidence type="ECO:0000256" key="2">
    <source>
        <dbReference type="ARBA" id="ARBA00023015"/>
    </source>
</evidence>
<sequence>MLDGYTPDETVGDELTVYGAAILSYPGWGLSKSMGPPAFLGAFQDEVDIRQDYLPQDELLFYGDFSWTDSWVDTYSTVKNQTLSPERLAIVADEPPLTLTPSLQSSKELPKKPSRKRKAQLSELTAPRSARRNARGDNNTNDQRRKGIIANGNEIIVSHGTTKRKQHANHKQVQERNRIAANKCHLRKRAYLARLQSDEQVMEQCHRTLSSSVDDLNKEVLQLKMQLLQHTSCNCALIQHYIKNEAQLYIQAMELGSR</sequence>
<proteinExistence type="predicted"/>
<name>A0A2H3GKP1_FUSOX</name>
<dbReference type="GO" id="GO:0003700">
    <property type="term" value="F:DNA-binding transcription factor activity"/>
    <property type="evidence" value="ECO:0007669"/>
    <property type="project" value="InterPro"/>
</dbReference>
<dbReference type="GO" id="GO:0005634">
    <property type="term" value="C:nucleus"/>
    <property type="evidence" value="ECO:0007669"/>
    <property type="project" value="UniProtKB-SubCell"/>
</dbReference>
<comment type="subcellular location">
    <subcellularLocation>
        <location evidence="1">Nucleus</location>
    </subcellularLocation>
</comment>
<keyword evidence="3" id="KW-0238">DNA-binding</keyword>
<feature type="region of interest" description="Disordered" evidence="6">
    <location>
        <begin position="99"/>
        <end position="150"/>
    </location>
</feature>
<organism evidence="8 9">
    <name type="scientific">Fusarium oxysporum f. sp. radicis-cucumerinum</name>
    <dbReference type="NCBI Taxonomy" id="327505"/>
    <lineage>
        <taxon>Eukaryota</taxon>
        <taxon>Fungi</taxon>
        <taxon>Dikarya</taxon>
        <taxon>Ascomycota</taxon>
        <taxon>Pezizomycotina</taxon>
        <taxon>Sordariomycetes</taxon>
        <taxon>Hypocreomycetidae</taxon>
        <taxon>Hypocreales</taxon>
        <taxon>Nectriaceae</taxon>
        <taxon>Fusarium</taxon>
        <taxon>Fusarium oxysporum species complex</taxon>
    </lineage>
</organism>
<dbReference type="Pfam" id="PF00170">
    <property type="entry name" value="bZIP_1"/>
    <property type="match status" value="1"/>
</dbReference>
<keyword evidence="5" id="KW-0539">Nucleus</keyword>
<dbReference type="InterPro" id="IPR002112">
    <property type="entry name" value="Leuzip_Jun"/>
</dbReference>
<evidence type="ECO:0000313" key="8">
    <source>
        <dbReference type="EMBL" id="PCD25529.1"/>
    </source>
</evidence>
<dbReference type="SUPFAM" id="SSF57959">
    <property type="entry name" value="Leucine zipper domain"/>
    <property type="match status" value="1"/>
</dbReference>
<evidence type="ECO:0000259" key="7">
    <source>
        <dbReference type="PROSITE" id="PS50217"/>
    </source>
</evidence>
<comment type="caution">
    <text evidence="8">The sequence shown here is derived from an EMBL/GenBank/DDBJ whole genome shotgun (WGS) entry which is preliminary data.</text>
</comment>
<dbReference type="AlphaFoldDB" id="A0A2H3GKP1"/>
<evidence type="ECO:0000313" key="9">
    <source>
        <dbReference type="Proteomes" id="UP000219602"/>
    </source>
</evidence>
<dbReference type="PRINTS" id="PR00043">
    <property type="entry name" value="LEUZIPPRJUN"/>
</dbReference>
<feature type="domain" description="BZIP" evidence="7">
    <location>
        <begin position="167"/>
        <end position="230"/>
    </location>
</feature>
<dbReference type="InterPro" id="IPR051027">
    <property type="entry name" value="bZIP_transcription_factors"/>
</dbReference>
<evidence type="ECO:0000256" key="3">
    <source>
        <dbReference type="ARBA" id="ARBA00023125"/>
    </source>
</evidence>
<keyword evidence="4" id="KW-0804">Transcription</keyword>
<evidence type="ECO:0000256" key="5">
    <source>
        <dbReference type="ARBA" id="ARBA00023242"/>
    </source>
</evidence>